<accession>S3IJ94</accession>
<name>S3IJ94_9HYPH</name>
<gene>
    <name evidence="2" type="ORF">RGCCGE502_08216</name>
</gene>
<keyword evidence="1" id="KW-0812">Transmembrane</keyword>
<dbReference type="AlphaFoldDB" id="S3IJ94"/>
<evidence type="ECO:0000256" key="1">
    <source>
        <dbReference type="SAM" id="Phobius"/>
    </source>
</evidence>
<keyword evidence="1" id="KW-1133">Transmembrane helix</keyword>
<dbReference type="EMBL" id="AEYE02000010">
    <property type="protein sequence ID" value="EPE98933.1"/>
    <property type="molecule type" value="Genomic_DNA"/>
</dbReference>
<evidence type="ECO:0000313" key="2">
    <source>
        <dbReference type="EMBL" id="EPE98933.1"/>
    </source>
</evidence>
<sequence length="45" mass="5154">MVYDWDGTRTRRLKLFRAGTALMIAIAVLGIPLLFYAVKLHELYG</sequence>
<comment type="caution">
    <text evidence="2">The sequence shown here is derived from an EMBL/GenBank/DDBJ whole genome shotgun (WGS) entry which is preliminary data.</text>
</comment>
<evidence type="ECO:0000313" key="3">
    <source>
        <dbReference type="Proteomes" id="UP000014411"/>
    </source>
</evidence>
<evidence type="ECO:0008006" key="4">
    <source>
        <dbReference type="Google" id="ProtNLM"/>
    </source>
</evidence>
<dbReference type="eggNOG" id="ENOG50314K4">
    <property type="taxonomic scope" value="Bacteria"/>
</dbReference>
<dbReference type="RefSeq" id="WP_016553686.1">
    <property type="nucleotide sequence ID" value="NZ_AEYE02000010.1"/>
</dbReference>
<dbReference type="Proteomes" id="UP000014411">
    <property type="component" value="Unassembled WGS sequence"/>
</dbReference>
<keyword evidence="1" id="KW-0472">Membrane</keyword>
<dbReference type="HOGENOM" id="CLU_218409_0_0_5"/>
<reference evidence="2 3" key="1">
    <citation type="journal article" date="2012" name="J. Bacteriol.">
        <title>Genome sequence of Rhizobium grahamii CCGE502, a broad-host-range symbiont with low nodulation competitiveness in Phaseolus vulgaris.</title>
        <authorList>
            <person name="Althabegoiti M.J."/>
            <person name="Lozano L."/>
            <person name="Torres-Tejerizo G."/>
            <person name="Ormeno-Orrillo E."/>
            <person name="Rogel M.A."/>
            <person name="Gonzalez V."/>
            <person name="Martinez-Romero E."/>
        </authorList>
    </citation>
    <scope>NUCLEOTIDE SEQUENCE [LARGE SCALE GENOMIC DNA]</scope>
    <source>
        <strain evidence="2 3">CCGE 502</strain>
    </source>
</reference>
<proteinExistence type="predicted"/>
<organism evidence="2 3">
    <name type="scientific">Rhizobium grahamii CCGE 502</name>
    <dbReference type="NCBI Taxonomy" id="990285"/>
    <lineage>
        <taxon>Bacteria</taxon>
        <taxon>Pseudomonadati</taxon>
        <taxon>Pseudomonadota</taxon>
        <taxon>Alphaproteobacteria</taxon>
        <taxon>Hyphomicrobiales</taxon>
        <taxon>Rhizobiaceae</taxon>
        <taxon>Rhizobium/Agrobacterium group</taxon>
        <taxon>Rhizobium</taxon>
    </lineage>
</organism>
<protein>
    <recommendedName>
        <fullName evidence="4">Transmembrane protein</fullName>
    </recommendedName>
</protein>
<feature type="transmembrane region" description="Helical" evidence="1">
    <location>
        <begin position="21"/>
        <end position="38"/>
    </location>
</feature>
<keyword evidence="3" id="KW-1185">Reference proteome</keyword>
<dbReference type="STRING" id="990285.RGCCGE502_08216"/>